<keyword evidence="2" id="KW-1185">Reference proteome</keyword>
<accession>A0ABX5YHS2</accession>
<dbReference type="GeneID" id="98645708"/>
<gene>
    <name evidence="1" type="ORF">GmarT_10580</name>
</gene>
<dbReference type="EMBL" id="CP042910">
    <property type="protein sequence ID" value="QEG15219.1"/>
    <property type="molecule type" value="Genomic_DNA"/>
</dbReference>
<name>A0ABX5YHS2_9PLAN</name>
<dbReference type="RefSeq" id="WP_149302463.1">
    <property type="nucleotide sequence ID" value="NZ_CP042910.1"/>
</dbReference>
<reference evidence="1 2" key="1">
    <citation type="submission" date="2019-08" db="EMBL/GenBank/DDBJ databases">
        <title>Deep-cultivation of Planctomycetes and their phenomic and genomic characterization uncovers novel biology.</title>
        <authorList>
            <person name="Wiegand S."/>
            <person name="Jogler M."/>
            <person name="Boedeker C."/>
            <person name="Pinto D."/>
            <person name="Vollmers J."/>
            <person name="Rivas-Marin E."/>
            <person name="Kohn T."/>
            <person name="Peeters S.H."/>
            <person name="Heuer A."/>
            <person name="Rast P."/>
            <person name="Oberbeckmann S."/>
            <person name="Bunk B."/>
            <person name="Jeske O."/>
            <person name="Meyerdierks A."/>
            <person name="Storesund J.E."/>
            <person name="Kallscheuer N."/>
            <person name="Luecker S."/>
            <person name="Lage O.M."/>
            <person name="Pohl T."/>
            <person name="Merkel B.J."/>
            <person name="Hornburger P."/>
            <person name="Mueller R.-W."/>
            <person name="Bruemmer F."/>
            <person name="Labrenz M."/>
            <person name="Spormann A.M."/>
            <person name="Op den Camp H."/>
            <person name="Overmann J."/>
            <person name="Amann R."/>
            <person name="Jetten M.S.M."/>
            <person name="Mascher T."/>
            <person name="Medema M.H."/>
            <person name="Devos D.P."/>
            <person name="Kaster A.-K."/>
            <person name="Ovreas L."/>
            <person name="Rohde M."/>
            <person name="Galperin M.Y."/>
            <person name="Jogler C."/>
        </authorList>
    </citation>
    <scope>NUCLEOTIDE SEQUENCE [LARGE SCALE GENOMIC DNA]</scope>
    <source>
        <strain evidence="1 2">DSM 8797</strain>
    </source>
</reference>
<protein>
    <submittedName>
        <fullName evidence="1">Uncharacterized protein</fullName>
    </submittedName>
</protein>
<dbReference type="Proteomes" id="UP000322887">
    <property type="component" value="Chromosome"/>
</dbReference>
<organism evidence="1 2">
    <name type="scientific">Gimesia maris</name>
    <dbReference type="NCBI Taxonomy" id="122"/>
    <lineage>
        <taxon>Bacteria</taxon>
        <taxon>Pseudomonadati</taxon>
        <taxon>Planctomycetota</taxon>
        <taxon>Planctomycetia</taxon>
        <taxon>Planctomycetales</taxon>
        <taxon>Planctomycetaceae</taxon>
        <taxon>Gimesia</taxon>
    </lineage>
</organism>
<proteinExistence type="predicted"/>
<evidence type="ECO:0000313" key="2">
    <source>
        <dbReference type="Proteomes" id="UP000322887"/>
    </source>
</evidence>
<evidence type="ECO:0000313" key="1">
    <source>
        <dbReference type="EMBL" id="QEG15219.1"/>
    </source>
</evidence>
<sequence length="270" mass="31092">MNRKEQQAELIYKLGLLLRPIQDLIDYPDRQTPQTRSRACAKFASDLTSYYNSVMEFTRSEPGHLYDYEWNTIHNCLTRFGNELNGKRDQTDELQESVEAVRTEATRLILSIPTEIETEVLEAHSPFQAYCKLKVFCEATKQKLIWADPYMAAGLFHRYLNGLPDSVEVVLITKERNNSPEYQSFLDISRLYANERGSSKYRLVVEPTNHDRWMRCDDQIYHLGGSAKDAGKRSNFTITKLDTTPENLHKLDILTASGTELFGPTTPAHF</sequence>